<accession>A0A1N7M1F5</accession>
<dbReference type="EMBL" id="FTOJ01000003">
    <property type="protein sequence ID" value="SIS79936.1"/>
    <property type="molecule type" value="Genomic_DNA"/>
</dbReference>
<dbReference type="RefSeq" id="WP_076451372.1">
    <property type="nucleotide sequence ID" value="NZ_FTOJ01000003.1"/>
</dbReference>
<organism evidence="2 3">
    <name type="scientific">Chryseobacterium piscicola</name>
    <dbReference type="NCBI Taxonomy" id="551459"/>
    <lineage>
        <taxon>Bacteria</taxon>
        <taxon>Pseudomonadati</taxon>
        <taxon>Bacteroidota</taxon>
        <taxon>Flavobacteriia</taxon>
        <taxon>Flavobacteriales</taxon>
        <taxon>Weeksellaceae</taxon>
        <taxon>Chryseobacterium group</taxon>
        <taxon>Chryseobacterium</taxon>
    </lineage>
</organism>
<evidence type="ECO:0000313" key="1">
    <source>
        <dbReference type="EMBL" id="PQA94895.1"/>
    </source>
</evidence>
<protein>
    <recommendedName>
        <fullName evidence="5">Nuclease-related domain-containing protein</fullName>
    </recommendedName>
</protein>
<name>A0A1N7M1F5_9FLAO</name>
<reference evidence="1 4" key="1">
    <citation type="submission" date="2016-11" db="EMBL/GenBank/DDBJ databases">
        <title>Whole genomes of Flavobacteriaceae.</title>
        <authorList>
            <person name="Stine C."/>
            <person name="Li C."/>
            <person name="Tadesse D."/>
        </authorList>
    </citation>
    <scope>NUCLEOTIDE SEQUENCE [LARGE SCALE GENOMIC DNA]</scope>
    <source>
        <strain evidence="1 4">DSM 21068</strain>
    </source>
</reference>
<dbReference type="AlphaFoldDB" id="A0A1N7M1F5"/>
<dbReference type="Proteomes" id="UP000186246">
    <property type="component" value="Unassembled WGS sequence"/>
</dbReference>
<sequence length="387" mass="44860">MTPSEKFVSELCEKSFLPFWSFASPLGKKNKELCDVLVVCNNTIVIISIKDIKVSEHSDENIQYERWQKKAILGSIDQIYGAERFLKTVNEITLSDKITKIQLPPHSDREIFRIAIAFGGKNEFPLDNGNFGNGFVHVFDEPSTFTVLKELDTITDFVNYLKAKEDFLSNKIVSVPREIDFLALYLTTELKFDFVPDSVMLDDGMWEEYIESEEYKYWQREIPQSFIWDEIVSHLHKIHIVDKGNSEMMSDLEKATRIITLEPRINRIELGMTFIDAIQKKLKGRMLPPYKGSDHSYVFMPLSPKNWENKEKELQLRCLIARMENKNAPKVIGIAIGESPEKQHIFDIAYLDIPELNGEMLEKIAEAKEELGYFKNPVISRSKDMRK</sequence>
<gene>
    <name evidence="1" type="ORF">B0A70_07245</name>
    <name evidence="2" type="ORF">SAMN05421796_103287</name>
</gene>
<dbReference type="Proteomes" id="UP000238314">
    <property type="component" value="Unassembled WGS sequence"/>
</dbReference>
<reference evidence="3" key="3">
    <citation type="submission" date="2017-01" db="EMBL/GenBank/DDBJ databases">
        <authorList>
            <person name="Varghese N."/>
            <person name="Submissions S."/>
        </authorList>
    </citation>
    <scope>NUCLEOTIDE SEQUENCE [LARGE SCALE GENOMIC DNA]</scope>
    <source>
        <strain evidence="3">DSM 21068</strain>
    </source>
</reference>
<dbReference type="STRING" id="551459.SAMN05421796_103287"/>
<evidence type="ECO:0000313" key="2">
    <source>
        <dbReference type="EMBL" id="SIS79936.1"/>
    </source>
</evidence>
<reference evidence="2" key="2">
    <citation type="submission" date="2017-01" db="EMBL/GenBank/DDBJ databases">
        <authorList>
            <person name="Mah S.A."/>
            <person name="Swanson W.J."/>
            <person name="Moy G.W."/>
            <person name="Vacquier V.D."/>
        </authorList>
    </citation>
    <scope>NUCLEOTIDE SEQUENCE [LARGE SCALE GENOMIC DNA]</scope>
    <source>
        <strain evidence="2">DSM 21068</strain>
    </source>
</reference>
<dbReference type="EMBL" id="MUGO01000009">
    <property type="protein sequence ID" value="PQA94895.1"/>
    <property type="molecule type" value="Genomic_DNA"/>
</dbReference>
<evidence type="ECO:0000313" key="4">
    <source>
        <dbReference type="Proteomes" id="UP000238314"/>
    </source>
</evidence>
<evidence type="ECO:0008006" key="5">
    <source>
        <dbReference type="Google" id="ProtNLM"/>
    </source>
</evidence>
<evidence type="ECO:0000313" key="3">
    <source>
        <dbReference type="Proteomes" id="UP000186246"/>
    </source>
</evidence>
<proteinExistence type="predicted"/>
<keyword evidence="4" id="KW-1185">Reference proteome</keyword>